<dbReference type="EMBL" id="JAUHPV010000011">
    <property type="protein sequence ID" value="MDN4474099.1"/>
    <property type="molecule type" value="Genomic_DNA"/>
</dbReference>
<keyword evidence="4" id="KW-1185">Reference proteome</keyword>
<dbReference type="Proteomes" id="UP001172738">
    <property type="component" value="Unassembled WGS sequence"/>
</dbReference>
<accession>A0ABT8G590</accession>
<feature type="transmembrane region" description="Helical" evidence="2">
    <location>
        <begin position="53"/>
        <end position="73"/>
    </location>
</feature>
<gene>
    <name evidence="3" type="ORF">QQX04_13950</name>
</gene>
<organism evidence="3 4">
    <name type="scientific">Demequina zhanjiangensis</name>
    <dbReference type="NCBI Taxonomy" id="3051659"/>
    <lineage>
        <taxon>Bacteria</taxon>
        <taxon>Bacillati</taxon>
        <taxon>Actinomycetota</taxon>
        <taxon>Actinomycetes</taxon>
        <taxon>Micrococcales</taxon>
        <taxon>Demequinaceae</taxon>
        <taxon>Demequina</taxon>
    </lineage>
</organism>
<comment type="caution">
    <text evidence="3">The sequence shown here is derived from an EMBL/GenBank/DDBJ whole genome shotgun (WGS) entry which is preliminary data.</text>
</comment>
<protein>
    <submittedName>
        <fullName evidence="3">Uncharacterized protein</fullName>
    </submittedName>
</protein>
<reference evidence="3" key="1">
    <citation type="submission" date="2023-06" db="EMBL/GenBank/DDBJ databases">
        <title>SYSU T00b26.</title>
        <authorList>
            <person name="Gao L."/>
            <person name="Fang B.-Z."/>
            <person name="Li W.-J."/>
        </authorList>
    </citation>
    <scope>NUCLEOTIDE SEQUENCE</scope>
    <source>
        <strain evidence="3">SYSU T00b26</strain>
    </source>
</reference>
<evidence type="ECO:0000256" key="2">
    <source>
        <dbReference type="SAM" id="Phobius"/>
    </source>
</evidence>
<keyword evidence="2" id="KW-0812">Transmembrane</keyword>
<sequence>MASSRATILHHGGSMRPMAMLAGLVLFLLVAVLPAYGLFTVFTDGPMQTSEMFVVGGSLAGLIAAVWIGVFVAKRFDRPEPGPVELDRLPEVLVLSLTPSSTSRARLVGSTWRLEVPAGGLLELDADSRPQSIYPMRFHRWHSGGEVLEFSMPLDSTTLSLEPLVEACERLDIRLTVAGDWVTGLDDDADDAPPPASESDADSADVARQAESPNEPEGSLWPGGR</sequence>
<proteinExistence type="predicted"/>
<dbReference type="RefSeq" id="WP_301130226.1">
    <property type="nucleotide sequence ID" value="NZ_JAUHPV010000011.1"/>
</dbReference>
<evidence type="ECO:0000256" key="1">
    <source>
        <dbReference type="SAM" id="MobiDB-lite"/>
    </source>
</evidence>
<name>A0ABT8G590_9MICO</name>
<keyword evidence="2" id="KW-1133">Transmembrane helix</keyword>
<feature type="region of interest" description="Disordered" evidence="1">
    <location>
        <begin position="183"/>
        <end position="225"/>
    </location>
</feature>
<evidence type="ECO:0000313" key="4">
    <source>
        <dbReference type="Proteomes" id="UP001172738"/>
    </source>
</evidence>
<evidence type="ECO:0000313" key="3">
    <source>
        <dbReference type="EMBL" id="MDN4474099.1"/>
    </source>
</evidence>
<keyword evidence="2" id="KW-0472">Membrane</keyword>